<dbReference type="Gene3D" id="3.40.50.150">
    <property type="entry name" value="Vaccinia Virus protein VP39"/>
    <property type="match status" value="1"/>
</dbReference>
<evidence type="ECO:0000313" key="1">
    <source>
        <dbReference type="EMBL" id="OWW22995.1"/>
    </source>
</evidence>
<keyword evidence="2" id="KW-1185">Reference proteome</keyword>
<evidence type="ECO:0000313" key="2">
    <source>
        <dbReference type="Proteomes" id="UP000197535"/>
    </source>
</evidence>
<comment type="caution">
    <text evidence="1">The sequence shown here is derived from an EMBL/GenBank/DDBJ whole genome shotgun (WGS) entry which is preliminary data.</text>
</comment>
<proteinExistence type="predicted"/>
<name>A0A254TKF8_9BURK</name>
<reference evidence="1 2" key="1">
    <citation type="submission" date="2016-02" db="EMBL/GenBank/DDBJ databases">
        <authorList>
            <person name="Wen L."/>
            <person name="He K."/>
            <person name="Yang H."/>
        </authorList>
    </citation>
    <scope>NUCLEOTIDE SEQUENCE [LARGE SCALE GENOMIC DNA]</scope>
    <source>
        <strain evidence="1 2">TSA40</strain>
    </source>
</reference>
<dbReference type="OrthoDB" id="9804312at2"/>
<gene>
    <name evidence="1" type="ORF">AYR66_21800</name>
</gene>
<sequence>MTGTPSAWVARFAPLVPEGEVLDLACGGGRHARLFAAKGHPVLAVDRDLAALESAGGQGIATRAFDLEAEDMEWPFEESRFAGIVVTNYLHRPLFPHLFRSLAPGGILLYETFAAGNEQFGKPSNPAFLLRQGELLERVAEEDGLRVIAFEDGYVDGPKAAMVQRICVLKPLAEPRLCRIA</sequence>
<dbReference type="EMBL" id="LSTO01000001">
    <property type="protein sequence ID" value="OWW22995.1"/>
    <property type="molecule type" value="Genomic_DNA"/>
</dbReference>
<accession>A0A254TKF8</accession>
<dbReference type="SUPFAM" id="SSF53335">
    <property type="entry name" value="S-adenosyl-L-methionine-dependent methyltransferases"/>
    <property type="match status" value="1"/>
</dbReference>
<dbReference type="AlphaFoldDB" id="A0A254TKF8"/>
<dbReference type="Proteomes" id="UP000197535">
    <property type="component" value="Unassembled WGS sequence"/>
</dbReference>
<keyword evidence="1" id="KW-0808">Transferase</keyword>
<dbReference type="Pfam" id="PF13489">
    <property type="entry name" value="Methyltransf_23"/>
    <property type="match status" value="1"/>
</dbReference>
<protein>
    <submittedName>
        <fullName evidence="1">SAM-dependent methyltransferase</fullName>
    </submittedName>
</protein>
<keyword evidence="1" id="KW-0489">Methyltransferase</keyword>
<organism evidence="1 2">
    <name type="scientific">Noviherbaspirillum denitrificans</name>
    <dbReference type="NCBI Taxonomy" id="1968433"/>
    <lineage>
        <taxon>Bacteria</taxon>
        <taxon>Pseudomonadati</taxon>
        <taxon>Pseudomonadota</taxon>
        <taxon>Betaproteobacteria</taxon>
        <taxon>Burkholderiales</taxon>
        <taxon>Oxalobacteraceae</taxon>
        <taxon>Noviherbaspirillum</taxon>
    </lineage>
</organism>
<dbReference type="CDD" id="cd02440">
    <property type="entry name" value="AdoMet_MTases"/>
    <property type="match status" value="1"/>
</dbReference>
<dbReference type="GO" id="GO:0008168">
    <property type="term" value="F:methyltransferase activity"/>
    <property type="evidence" value="ECO:0007669"/>
    <property type="project" value="UniProtKB-KW"/>
</dbReference>
<dbReference type="InterPro" id="IPR029063">
    <property type="entry name" value="SAM-dependent_MTases_sf"/>
</dbReference>
<dbReference type="GO" id="GO:0032259">
    <property type="term" value="P:methylation"/>
    <property type="evidence" value="ECO:0007669"/>
    <property type="project" value="UniProtKB-KW"/>
</dbReference>